<keyword evidence="4" id="KW-0804">Transcription</keyword>
<dbReference type="PANTHER" id="PTHR30146:SF148">
    <property type="entry name" value="HTH-TYPE TRANSCRIPTIONAL REPRESSOR PURR-RELATED"/>
    <property type="match status" value="1"/>
</dbReference>
<dbReference type="OrthoDB" id="6619319at2"/>
<dbReference type="eggNOG" id="COG1609">
    <property type="taxonomic scope" value="Bacteria"/>
</dbReference>
<dbReference type="AlphaFoldDB" id="D1CFN9"/>
<dbReference type="KEGG" id="ttr:Tter_0828"/>
<dbReference type="InterPro" id="IPR010982">
    <property type="entry name" value="Lambda_DNA-bd_dom_sf"/>
</dbReference>
<evidence type="ECO:0000313" key="8">
    <source>
        <dbReference type="Proteomes" id="UP000000323"/>
    </source>
</evidence>
<dbReference type="InterPro" id="IPR001761">
    <property type="entry name" value="Peripla_BP/Lac1_sug-bd_dom"/>
</dbReference>
<proteinExistence type="predicted"/>
<dbReference type="SMART" id="SM00354">
    <property type="entry name" value="HTH_LACI"/>
    <property type="match status" value="1"/>
</dbReference>
<feature type="domain" description="HTH cro/C1-type" evidence="6">
    <location>
        <begin position="3"/>
        <end position="46"/>
    </location>
</feature>
<dbReference type="CDD" id="cd01392">
    <property type="entry name" value="HTH_LacI"/>
    <property type="match status" value="1"/>
</dbReference>
<sequence>MATIKDVANMAGVSVSTVSHVINGTRPVDPATEEKVREAIKILNYRPNLIARGLRRRVTHTIGLLVPDNSNPFFAEMARAIEDAGFRSGYSVILCNSDLSDAKQSNYIDVLLAKQVDGILFISSGNRPEPVRRVLSAGVPLVVVDRDLGTLPVDQVMVDNEQGGYIAGKYLADLGHKHIACIAGPSDVTPSAMRIAGFRQALAEAGIELPEDRVVRGDGRFEGGERAMNELLEKGIDMTAVFAYNDLMAIGAIGAIRRKGLRVPDDISIIGFDDIPIAQAMVPAITTIAQPIEELASTAVGLLLERIKDKGKQITRVVLPTSLVVRESCRSV</sequence>
<dbReference type="PANTHER" id="PTHR30146">
    <property type="entry name" value="LACI-RELATED TRANSCRIPTIONAL REPRESSOR"/>
    <property type="match status" value="1"/>
</dbReference>
<dbReference type="STRING" id="525904.Tter_0828"/>
<evidence type="ECO:0000256" key="4">
    <source>
        <dbReference type="ARBA" id="ARBA00023163"/>
    </source>
</evidence>
<dbReference type="PROSITE" id="PS00356">
    <property type="entry name" value="HTH_LACI_1"/>
    <property type="match status" value="1"/>
</dbReference>
<dbReference type="PROSITE" id="PS50932">
    <property type="entry name" value="HTH_LACI_2"/>
    <property type="match status" value="1"/>
</dbReference>
<dbReference type="InterPro" id="IPR028082">
    <property type="entry name" value="Peripla_BP_I"/>
</dbReference>
<keyword evidence="3" id="KW-0238">DNA-binding</keyword>
<keyword evidence="8" id="KW-1185">Reference proteome</keyword>
<evidence type="ECO:0000259" key="5">
    <source>
        <dbReference type="PROSITE" id="PS50932"/>
    </source>
</evidence>
<keyword evidence="1" id="KW-0678">Repressor</keyword>
<dbReference type="Pfam" id="PF00356">
    <property type="entry name" value="LacI"/>
    <property type="match status" value="1"/>
</dbReference>
<evidence type="ECO:0000256" key="2">
    <source>
        <dbReference type="ARBA" id="ARBA00023015"/>
    </source>
</evidence>
<dbReference type="Proteomes" id="UP000000323">
    <property type="component" value="Chromosome 1"/>
</dbReference>
<feature type="domain" description="HTH lacI-type" evidence="5">
    <location>
        <begin position="2"/>
        <end position="56"/>
    </location>
</feature>
<name>D1CFN9_THET1</name>
<dbReference type="GO" id="GO:0003700">
    <property type="term" value="F:DNA-binding transcription factor activity"/>
    <property type="evidence" value="ECO:0007669"/>
    <property type="project" value="TreeGrafter"/>
</dbReference>
<dbReference type="EMBL" id="CP001825">
    <property type="protein sequence ID" value="ACZ41745.1"/>
    <property type="molecule type" value="Genomic_DNA"/>
</dbReference>
<dbReference type="Gene3D" id="1.10.260.40">
    <property type="entry name" value="lambda repressor-like DNA-binding domains"/>
    <property type="match status" value="1"/>
</dbReference>
<dbReference type="SUPFAM" id="SSF47413">
    <property type="entry name" value="lambda repressor-like DNA-binding domains"/>
    <property type="match status" value="1"/>
</dbReference>
<organism evidence="7 8">
    <name type="scientific">Thermobaculum terrenum (strain ATCC BAA-798 / CCMEE 7001 / YNP1)</name>
    <dbReference type="NCBI Taxonomy" id="525904"/>
    <lineage>
        <taxon>Bacteria</taxon>
        <taxon>Bacillati</taxon>
        <taxon>Chloroflexota</taxon>
        <taxon>Chloroflexia</taxon>
        <taxon>Candidatus Thermobaculales</taxon>
        <taxon>Candidatus Thermobaculaceae</taxon>
        <taxon>Thermobaculum</taxon>
    </lineage>
</organism>
<dbReference type="Gene3D" id="3.40.50.2300">
    <property type="match status" value="2"/>
</dbReference>
<reference evidence="8" key="1">
    <citation type="journal article" date="2010" name="Stand. Genomic Sci.">
        <title>Complete genome sequence of 'Thermobaculum terrenum' type strain (YNP1).</title>
        <authorList>
            <person name="Kiss H."/>
            <person name="Cleland D."/>
            <person name="Lapidus A."/>
            <person name="Lucas S."/>
            <person name="Glavina Del Rio T."/>
            <person name="Nolan M."/>
            <person name="Tice H."/>
            <person name="Han C."/>
            <person name="Goodwin L."/>
            <person name="Pitluck S."/>
            <person name="Liolios K."/>
            <person name="Ivanova N."/>
            <person name="Mavromatis K."/>
            <person name="Ovchinnikova G."/>
            <person name="Pati A."/>
            <person name="Chen A."/>
            <person name="Palaniappan K."/>
            <person name="Land M."/>
            <person name="Hauser L."/>
            <person name="Chang Y."/>
            <person name="Jeffries C."/>
            <person name="Lu M."/>
            <person name="Brettin T."/>
            <person name="Detter J."/>
            <person name="Goker M."/>
            <person name="Tindall B."/>
            <person name="Beck B."/>
            <person name="McDermott T."/>
            <person name="Woyke T."/>
            <person name="Bristow J."/>
            <person name="Eisen J."/>
            <person name="Markowitz V."/>
            <person name="Hugenholtz P."/>
            <person name="Kyrpides N."/>
            <person name="Klenk H."/>
            <person name="Cheng J."/>
        </authorList>
    </citation>
    <scope>NUCLEOTIDE SEQUENCE [LARGE SCALE GENOMIC DNA]</scope>
    <source>
        <strain evidence="8">ATCC BAA-798 / YNP1</strain>
    </source>
</reference>
<keyword evidence="2" id="KW-0805">Transcription regulation</keyword>
<protein>
    <submittedName>
        <fullName evidence="7">Transcriptional regulator, LacI family</fullName>
    </submittedName>
</protein>
<evidence type="ECO:0000256" key="3">
    <source>
        <dbReference type="ARBA" id="ARBA00023125"/>
    </source>
</evidence>
<evidence type="ECO:0000313" key="7">
    <source>
        <dbReference type="EMBL" id="ACZ41745.1"/>
    </source>
</evidence>
<dbReference type="RefSeq" id="WP_012874780.1">
    <property type="nucleotide sequence ID" value="NC_013525.1"/>
</dbReference>
<dbReference type="InterPro" id="IPR000843">
    <property type="entry name" value="HTH_LacI"/>
</dbReference>
<gene>
    <name evidence="7" type="ordered locus">Tter_0828</name>
</gene>
<dbReference type="GO" id="GO:0000976">
    <property type="term" value="F:transcription cis-regulatory region binding"/>
    <property type="evidence" value="ECO:0007669"/>
    <property type="project" value="TreeGrafter"/>
</dbReference>
<accession>D1CFN9</accession>
<evidence type="ECO:0000259" key="6">
    <source>
        <dbReference type="PROSITE" id="PS50943"/>
    </source>
</evidence>
<dbReference type="PROSITE" id="PS50943">
    <property type="entry name" value="HTH_CROC1"/>
    <property type="match status" value="1"/>
</dbReference>
<dbReference type="SUPFAM" id="SSF53822">
    <property type="entry name" value="Periplasmic binding protein-like I"/>
    <property type="match status" value="1"/>
</dbReference>
<dbReference type="InterPro" id="IPR001387">
    <property type="entry name" value="Cro/C1-type_HTH"/>
</dbReference>
<dbReference type="HOGENOM" id="CLU_037628_6_1_0"/>
<evidence type="ECO:0000256" key="1">
    <source>
        <dbReference type="ARBA" id="ARBA00022491"/>
    </source>
</evidence>
<dbReference type="Pfam" id="PF00532">
    <property type="entry name" value="Peripla_BP_1"/>
    <property type="match status" value="1"/>
</dbReference>
<dbReference type="PRINTS" id="PR00036">
    <property type="entry name" value="HTHLACI"/>
</dbReference>